<gene>
    <name evidence="3" type="ORF">FBZ93_103133</name>
</gene>
<dbReference type="InterPro" id="IPR001387">
    <property type="entry name" value="Cro/C1-type_HTH"/>
</dbReference>
<dbReference type="PANTHER" id="PTHR35010">
    <property type="entry name" value="BLL4672 PROTEIN-RELATED"/>
    <property type="match status" value="1"/>
</dbReference>
<dbReference type="SUPFAM" id="SSF47413">
    <property type="entry name" value="lambda repressor-like DNA-binding domains"/>
    <property type="match status" value="1"/>
</dbReference>
<feature type="region of interest" description="Disordered" evidence="1">
    <location>
        <begin position="1"/>
        <end position="38"/>
    </location>
</feature>
<comment type="caution">
    <text evidence="3">The sequence shown here is derived from an EMBL/GenBank/DDBJ whole genome shotgun (WGS) entry which is preliminary data.</text>
</comment>
<dbReference type="Proteomes" id="UP000321304">
    <property type="component" value="Unassembled WGS sequence"/>
</dbReference>
<dbReference type="InterPro" id="IPR041413">
    <property type="entry name" value="MLTR_LBD"/>
</dbReference>
<evidence type="ECO:0000259" key="2">
    <source>
        <dbReference type="PROSITE" id="PS50943"/>
    </source>
</evidence>
<dbReference type="Pfam" id="PF17765">
    <property type="entry name" value="MLTR_LBD"/>
    <property type="match status" value="1"/>
</dbReference>
<keyword evidence="4" id="KW-1185">Reference proteome</keyword>
<dbReference type="AlphaFoldDB" id="A0A560MF41"/>
<feature type="domain" description="HTH cro/C1-type" evidence="2">
    <location>
        <begin position="37"/>
        <end position="84"/>
    </location>
</feature>
<evidence type="ECO:0000313" key="3">
    <source>
        <dbReference type="EMBL" id="TWC05121.1"/>
    </source>
</evidence>
<dbReference type="Pfam" id="PF13560">
    <property type="entry name" value="HTH_31"/>
    <property type="match status" value="1"/>
</dbReference>
<dbReference type="GO" id="GO:0003677">
    <property type="term" value="F:DNA binding"/>
    <property type="evidence" value="ECO:0007669"/>
    <property type="project" value="InterPro"/>
</dbReference>
<dbReference type="Gene3D" id="3.30.450.180">
    <property type="match status" value="1"/>
</dbReference>
<evidence type="ECO:0000313" key="4">
    <source>
        <dbReference type="Proteomes" id="UP000321304"/>
    </source>
</evidence>
<dbReference type="PANTHER" id="PTHR35010:SF3">
    <property type="entry name" value="BLL4873 PROTEIN"/>
    <property type="match status" value="1"/>
</dbReference>
<dbReference type="RefSeq" id="WP_146985499.1">
    <property type="nucleotide sequence ID" value="NZ_VITY01000003.1"/>
</dbReference>
<reference evidence="3 4" key="1">
    <citation type="submission" date="2019-06" db="EMBL/GenBank/DDBJ databases">
        <title>Genomic Encyclopedia of Type Strains, Phase IV (KMG-V): Genome sequencing to study the core and pangenomes of soil and plant-associated prokaryotes.</title>
        <authorList>
            <person name="Whitman W."/>
        </authorList>
    </citation>
    <scope>NUCLEOTIDE SEQUENCE [LARGE SCALE GENOMIC DNA]</scope>
    <source>
        <strain evidence="3 4">BR 10355</strain>
    </source>
</reference>
<proteinExistence type="predicted"/>
<dbReference type="OrthoDB" id="5346389at2"/>
<dbReference type="CDD" id="cd00093">
    <property type="entry name" value="HTH_XRE"/>
    <property type="match status" value="1"/>
</dbReference>
<dbReference type="EMBL" id="VITY01000003">
    <property type="protein sequence ID" value="TWC05121.1"/>
    <property type="molecule type" value="Genomic_DNA"/>
</dbReference>
<dbReference type="SMART" id="SM00530">
    <property type="entry name" value="HTH_XRE"/>
    <property type="match status" value="1"/>
</dbReference>
<dbReference type="Gene3D" id="1.10.260.40">
    <property type="entry name" value="lambda repressor-like DNA-binding domains"/>
    <property type="match status" value="1"/>
</dbReference>
<protein>
    <submittedName>
        <fullName evidence="3">Helix-turn-helix protein</fullName>
    </submittedName>
</protein>
<accession>A0A560MF41</accession>
<organism evidence="3 4">
    <name type="scientific">Bradyrhizobium macuxiense</name>
    <dbReference type="NCBI Taxonomy" id="1755647"/>
    <lineage>
        <taxon>Bacteria</taxon>
        <taxon>Pseudomonadati</taxon>
        <taxon>Pseudomonadota</taxon>
        <taxon>Alphaproteobacteria</taxon>
        <taxon>Hyphomicrobiales</taxon>
        <taxon>Nitrobacteraceae</taxon>
        <taxon>Bradyrhizobium</taxon>
    </lineage>
</organism>
<name>A0A560MF41_9BRAD</name>
<sequence>MATARQSELGDFLRSRRQKLTPKLTGAQAGRRRRTPGLRREEVAELAGIGVDWYVRLEQGRSVSPSATTIDALARALRLSKAEHAHLRALAKDGDRRPFAAETVPPAIRRVVESLNQPAYVTGRRWDVLAWNAAAEEVFAFGRMLEDERNTLLFVLTNPKSRQLFGASWTEEARRIVTQFRRTHDLWAGDPAFLDLQARLRAGCPEFDGWWGTHDVSLSVAGTKVLKHPKRGRLTFEYATFQANDDPGLKLIIYTEIG</sequence>
<evidence type="ECO:0000256" key="1">
    <source>
        <dbReference type="SAM" id="MobiDB-lite"/>
    </source>
</evidence>
<dbReference type="InterPro" id="IPR010982">
    <property type="entry name" value="Lambda_DNA-bd_dom_sf"/>
</dbReference>
<dbReference type="PROSITE" id="PS50943">
    <property type="entry name" value="HTH_CROC1"/>
    <property type="match status" value="1"/>
</dbReference>